<keyword evidence="2" id="KW-1185">Reference proteome</keyword>
<dbReference type="Proteomes" id="UP001381693">
    <property type="component" value="Unassembled WGS sequence"/>
</dbReference>
<proteinExistence type="predicted"/>
<evidence type="ECO:0000313" key="1">
    <source>
        <dbReference type="EMBL" id="KAK7076680.1"/>
    </source>
</evidence>
<sequence>PDKGGEKERKKEYRQRHMFHPIKRSLPTVAPPLSFPNSSKQKLDDVADIKALPTEITIGCVRSE</sequence>
<dbReference type="EMBL" id="JAXCGZ010009583">
    <property type="protein sequence ID" value="KAK7076680.1"/>
    <property type="molecule type" value="Genomic_DNA"/>
</dbReference>
<organism evidence="1 2">
    <name type="scientific">Halocaridina rubra</name>
    <name type="common">Hawaiian red shrimp</name>
    <dbReference type="NCBI Taxonomy" id="373956"/>
    <lineage>
        <taxon>Eukaryota</taxon>
        <taxon>Metazoa</taxon>
        <taxon>Ecdysozoa</taxon>
        <taxon>Arthropoda</taxon>
        <taxon>Crustacea</taxon>
        <taxon>Multicrustacea</taxon>
        <taxon>Malacostraca</taxon>
        <taxon>Eumalacostraca</taxon>
        <taxon>Eucarida</taxon>
        <taxon>Decapoda</taxon>
        <taxon>Pleocyemata</taxon>
        <taxon>Caridea</taxon>
        <taxon>Atyoidea</taxon>
        <taxon>Atyidae</taxon>
        <taxon>Halocaridina</taxon>
    </lineage>
</organism>
<comment type="caution">
    <text evidence="1">The sequence shown here is derived from an EMBL/GenBank/DDBJ whole genome shotgun (WGS) entry which is preliminary data.</text>
</comment>
<feature type="non-terminal residue" evidence="1">
    <location>
        <position position="1"/>
    </location>
</feature>
<accession>A0AAN8X2C1</accession>
<reference evidence="1 2" key="1">
    <citation type="submission" date="2023-11" db="EMBL/GenBank/DDBJ databases">
        <title>Halocaridina rubra genome assembly.</title>
        <authorList>
            <person name="Smith C."/>
        </authorList>
    </citation>
    <scope>NUCLEOTIDE SEQUENCE [LARGE SCALE GENOMIC DNA]</scope>
    <source>
        <strain evidence="1">EP-1</strain>
        <tissue evidence="1">Whole</tissue>
    </source>
</reference>
<evidence type="ECO:0000313" key="2">
    <source>
        <dbReference type="Proteomes" id="UP001381693"/>
    </source>
</evidence>
<gene>
    <name evidence="1" type="ORF">SK128_011175</name>
</gene>
<name>A0AAN8X2C1_HALRR</name>
<protein>
    <submittedName>
        <fullName evidence="1">Uncharacterized protein</fullName>
    </submittedName>
</protein>
<dbReference type="AlphaFoldDB" id="A0AAN8X2C1"/>